<feature type="domain" description="Cupin type-2" evidence="2">
    <location>
        <begin position="313"/>
        <end position="376"/>
    </location>
</feature>
<comment type="caution">
    <text evidence="3">The sequence shown here is derived from an EMBL/GenBank/DDBJ whole genome shotgun (WGS) entry which is preliminary data.</text>
</comment>
<organism evidence="3 4">
    <name type="scientific">Ancylobacter defluvii</name>
    <dbReference type="NCBI Taxonomy" id="1282440"/>
    <lineage>
        <taxon>Bacteria</taxon>
        <taxon>Pseudomonadati</taxon>
        <taxon>Pseudomonadota</taxon>
        <taxon>Alphaproteobacteria</taxon>
        <taxon>Hyphomicrobiales</taxon>
        <taxon>Xanthobacteraceae</taxon>
        <taxon>Ancylobacter</taxon>
    </lineage>
</organism>
<dbReference type="PANTHER" id="PTHR33570:SF9">
    <property type="entry name" value="BLL4600 PROTEIN"/>
    <property type="match status" value="1"/>
</dbReference>
<dbReference type="AlphaFoldDB" id="A0A9W6JVK4"/>
<dbReference type="InterPro" id="IPR014710">
    <property type="entry name" value="RmlC-like_jellyroll"/>
</dbReference>
<dbReference type="RefSeq" id="WP_213364570.1">
    <property type="nucleotide sequence ID" value="NZ_BSFM01000014.1"/>
</dbReference>
<dbReference type="Gene3D" id="1.20.1290.10">
    <property type="entry name" value="AhpD-like"/>
    <property type="match status" value="2"/>
</dbReference>
<dbReference type="InterPro" id="IPR029032">
    <property type="entry name" value="AhpD-like"/>
</dbReference>
<dbReference type="InterPro" id="IPR013096">
    <property type="entry name" value="Cupin_2"/>
</dbReference>
<dbReference type="Gene3D" id="2.60.120.10">
    <property type="entry name" value="Jelly Rolls"/>
    <property type="match status" value="1"/>
</dbReference>
<evidence type="ECO:0000259" key="2">
    <source>
        <dbReference type="Pfam" id="PF07883"/>
    </source>
</evidence>
<gene>
    <name evidence="3" type="ORF">GCM10017653_27750</name>
</gene>
<feature type="domain" description="Carboxymuconolactone decarboxylase-like" evidence="1">
    <location>
        <begin position="163"/>
        <end position="246"/>
    </location>
</feature>
<feature type="domain" description="Carboxymuconolactone decarboxylase-like" evidence="1">
    <location>
        <begin position="38"/>
        <end position="119"/>
    </location>
</feature>
<evidence type="ECO:0000313" key="4">
    <source>
        <dbReference type="Proteomes" id="UP001143330"/>
    </source>
</evidence>
<dbReference type="InterPro" id="IPR047263">
    <property type="entry name" value="HNL-like_cupin"/>
</dbReference>
<dbReference type="PANTHER" id="PTHR33570">
    <property type="entry name" value="4-CARBOXYMUCONOLACTONE DECARBOXYLASE FAMILY PROTEIN"/>
    <property type="match status" value="1"/>
</dbReference>
<dbReference type="Pfam" id="PF07883">
    <property type="entry name" value="Cupin_2"/>
    <property type="match status" value="1"/>
</dbReference>
<dbReference type="EMBL" id="BSFM01000014">
    <property type="protein sequence ID" value="GLK84705.1"/>
    <property type="molecule type" value="Genomic_DNA"/>
</dbReference>
<reference evidence="3" key="2">
    <citation type="submission" date="2023-01" db="EMBL/GenBank/DDBJ databases">
        <authorList>
            <person name="Sun Q."/>
            <person name="Evtushenko L."/>
        </authorList>
    </citation>
    <scope>NUCLEOTIDE SEQUENCE</scope>
    <source>
        <strain evidence="3">VKM B-2789</strain>
    </source>
</reference>
<keyword evidence="4" id="KW-1185">Reference proteome</keyword>
<dbReference type="Pfam" id="PF02627">
    <property type="entry name" value="CMD"/>
    <property type="match status" value="2"/>
</dbReference>
<dbReference type="SUPFAM" id="SSF69118">
    <property type="entry name" value="AhpD-like"/>
    <property type="match status" value="1"/>
</dbReference>
<dbReference type="InterPro" id="IPR003779">
    <property type="entry name" value="CMD-like"/>
</dbReference>
<sequence length="412" mass="43431">MRNIAATVAISALAATAADAQERRNPRVAPPAVYDVAPGLGHFTDDILFGEVWPSGALAPRDRSLVTVTTLVSTGKTAQIGSHVRRALDNGMTPEEIGELVTQLAFYSGWPNAISAVAEIKKVFDERKIGAVVDSDAARIELEAAAEAARTATVDTAVAPTAPALADLTNRVLFGDLWRRPELAPRDRSLVTMAALIAIGQPEQLPFHANRAMDNGLTRAEAAEVAAHIAFYAGWPRAMSAVPVLQRVFASREAAASANAPAPALTQAPVDLRIVRATPGAGTPGPAEYFTGEVRVSGRYQSDAPARIGGATVAFAAGARTAWHTHPLGQTLFIISGRGWVQKEGGPIEEVRPGDVVWIPPQVRHWHGAAANEAMTHFAIAEALDGNVVTWMEKVADDAYLAGPRPADGNPG</sequence>
<dbReference type="InterPro" id="IPR011051">
    <property type="entry name" value="RmlC_Cupin_sf"/>
</dbReference>
<dbReference type="InterPro" id="IPR052512">
    <property type="entry name" value="4CMD/NDH-1_regulator"/>
</dbReference>
<reference evidence="3" key="1">
    <citation type="journal article" date="2014" name="Int. J. Syst. Evol. Microbiol.">
        <title>Complete genome sequence of Corynebacterium casei LMG S-19264T (=DSM 44701T), isolated from a smear-ripened cheese.</title>
        <authorList>
            <consortium name="US DOE Joint Genome Institute (JGI-PGF)"/>
            <person name="Walter F."/>
            <person name="Albersmeier A."/>
            <person name="Kalinowski J."/>
            <person name="Ruckert C."/>
        </authorList>
    </citation>
    <scope>NUCLEOTIDE SEQUENCE</scope>
    <source>
        <strain evidence="3">VKM B-2789</strain>
    </source>
</reference>
<evidence type="ECO:0000259" key="1">
    <source>
        <dbReference type="Pfam" id="PF02627"/>
    </source>
</evidence>
<accession>A0A9W6JVK4</accession>
<name>A0A9W6JVK4_9HYPH</name>
<proteinExistence type="predicted"/>
<dbReference type="GO" id="GO:0051920">
    <property type="term" value="F:peroxiredoxin activity"/>
    <property type="evidence" value="ECO:0007669"/>
    <property type="project" value="InterPro"/>
</dbReference>
<dbReference type="Proteomes" id="UP001143330">
    <property type="component" value="Unassembled WGS sequence"/>
</dbReference>
<dbReference type="SUPFAM" id="SSF51182">
    <property type="entry name" value="RmlC-like cupins"/>
    <property type="match status" value="1"/>
</dbReference>
<dbReference type="CDD" id="cd02233">
    <property type="entry name" value="cupin_HNL-like"/>
    <property type="match status" value="1"/>
</dbReference>
<evidence type="ECO:0000313" key="3">
    <source>
        <dbReference type="EMBL" id="GLK84705.1"/>
    </source>
</evidence>
<protein>
    <submittedName>
        <fullName evidence="3">Carboxymuconolactone decarboxylase</fullName>
    </submittedName>
</protein>